<dbReference type="HOGENOM" id="CLU_002706_0_0_1"/>
<feature type="repeat" description="PPR" evidence="2">
    <location>
        <begin position="185"/>
        <end position="219"/>
    </location>
</feature>
<keyword evidence="1" id="KW-0677">Repeat</keyword>
<dbReference type="NCBIfam" id="TIGR00756">
    <property type="entry name" value="PPR"/>
    <property type="match status" value="3"/>
</dbReference>
<organism evidence="4">
    <name type="scientific">Selaginella moellendorffii</name>
    <name type="common">Spikemoss</name>
    <dbReference type="NCBI Taxonomy" id="88036"/>
    <lineage>
        <taxon>Eukaryota</taxon>
        <taxon>Viridiplantae</taxon>
        <taxon>Streptophyta</taxon>
        <taxon>Embryophyta</taxon>
        <taxon>Tracheophyta</taxon>
        <taxon>Lycopodiopsida</taxon>
        <taxon>Selaginellales</taxon>
        <taxon>Selaginellaceae</taxon>
        <taxon>Selaginella</taxon>
    </lineage>
</organism>
<proteinExistence type="predicted"/>
<evidence type="ECO:0000313" key="4">
    <source>
        <dbReference type="Proteomes" id="UP000001514"/>
    </source>
</evidence>
<dbReference type="InParanoid" id="D8TEJ0"/>
<dbReference type="PANTHER" id="PTHR47926:SF533">
    <property type="entry name" value="DYW DOMAIN-CONTAINING PROTEIN"/>
    <property type="match status" value="1"/>
</dbReference>
<dbReference type="FunFam" id="1.25.40.10:FF:000158">
    <property type="entry name" value="pentatricopeptide repeat-containing protein At2g33680"/>
    <property type="match status" value="1"/>
</dbReference>
<dbReference type="InterPro" id="IPR011990">
    <property type="entry name" value="TPR-like_helical_dom_sf"/>
</dbReference>
<evidence type="ECO:0000256" key="2">
    <source>
        <dbReference type="PROSITE-ProRule" id="PRU00708"/>
    </source>
</evidence>
<dbReference type="GO" id="GO:0009451">
    <property type="term" value="P:RNA modification"/>
    <property type="evidence" value="ECO:0007669"/>
    <property type="project" value="InterPro"/>
</dbReference>
<keyword evidence="4" id="KW-1185">Reference proteome</keyword>
<dbReference type="InterPro" id="IPR002885">
    <property type="entry name" value="PPR_rpt"/>
</dbReference>
<dbReference type="Gramene" id="EFJ04934">
    <property type="protein sequence ID" value="EFJ04934"/>
    <property type="gene ID" value="SELMODRAFT_138036"/>
</dbReference>
<dbReference type="Proteomes" id="UP000001514">
    <property type="component" value="Unassembled WGS sequence"/>
</dbReference>
<dbReference type="KEGG" id="smo:SELMODRAFT_138036"/>
<dbReference type="PANTHER" id="PTHR47926">
    <property type="entry name" value="PENTATRICOPEPTIDE REPEAT-CONTAINING PROTEIN"/>
    <property type="match status" value="1"/>
</dbReference>
<dbReference type="EMBL" id="GL377743">
    <property type="protein sequence ID" value="EFJ04934.1"/>
    <property type="molecule type" value="Genomic_DNA"/>
</dbReference>
<dbReference type="InterPro" id="IPR046960">
    <property type="entry name" value="PPR_At4g14850-like_plant"/>
</dbReference>
<sequence length="324" mass="36141">MYGRCGGIDEARRVFDAIANKNVFSWTIILTVYARSGHLDEAKFVFDTMPEKNVVSETTMIMAYAEAAKLDQAKIVFDSMQERNLFAWNALITGHARHGHYKGALKLLQLMDLDGVRADRITFLAIIESCSGLNDFRKARLMHSRAGASGYALETKVANALITMYGRFGALDDATKVFCSIPTKNLLAWTALVVAYARNGHMEQALEAFQRMGLDGCQPDEIAFVGIISACSHGGRVREGWHFMAEMYGEFGVGQKEEHYSCLVDMLGRAGLLDEAERFIQEVTVNVNPWKGRSLLLSWKSLLSSCRVQGDLELAHRVLTQVDR</sequence>
<feature type="repeat" description="PPR" evidence="2">
    <location>
        <begin position="22"/>
        <end position="56"/>
    </location>
</feature>
<accession>D8TEJ0</accession>
<evidence type="ECO:0000313" key="3">
    <source>
        <dbReference type="EMBL" id="EFJ04934.1"/>
    </source>
</evidence>
<dbReference type="Pfam" id="PF13041">
    <property type="entry name" value="PPR_2"/>
    <property type="match status" value="2"/>
</dbReference>
<gene>
    <name evidence="3" type="ORF">SELMODRAFT_138036</name>
</gene>
<evidence type="ECO:0008006" key="5">
    <source>
        <dbReference type="Google" id="ProtNLM"/>
    </source>
</evidence>
<dbReference type="eggNOG" id="KOG4197">
    <property type="taxonomic scope" value="Eukaryota"/>
</dbReference>
<dbReference type="Pfam" id="PF01535">
    <property type="entry name" value="PPR"/>
    <property type="match status" value="3"/>
</dbReference>
<reference evidence="3 4" key="1">
    <citation type="journal article" date="2011" name="Science">
        <title>The Selaginella genome identifies genetic changes associated with the evolution of vascular plants.</title>
        <authorList>
            <person name="Banks J.A."/>
            <person name="Nishiyama T."/>
            <person name="Hasebe M."/>
            <person name="Bowman J.L."/>
            <person name="Gribskov M."/>
            <person name="dePamphilis C."/>
            <person name="Albert V.A."/>
            <person name="Aono N."/>
            <person name="Aoyama T."/>
            <person name="Ambrose B.A."/>
            <person name="Ashton N.W."/>
            <person name="Axtell M.J."/>
            <person name="Barker E."/>
            <person name="Barker M.S."/>
            <person name="Bennetzen J.L."/>
            <person name="Bonawitz N.D."/>
            <person name="Chapple C."/>
            <person name="Cheng C."/>
            <person name="Correa L.G."/>
            <person name="Dacre M."/>
            <person name="DeBarry J."/>
            <person name="Dreyer I."/>
            <person name="Elias M."/>
            <person name="Engstrom E.M."/>
            <person name="Estelle M."/>
            <person name="Feng L."/>
            <person name="Finet C."/>
            <person name="Floyd S.K."/>
            <person name="Frommer W.B."/>
            <person name="Fujita T."/>
            <person name="Gramzow L."/>
            <person name="Gutensohn M."/>
            <person name="Harholt J."/>
            <person name="Hattori M."/>
            <person name="Heyl A."/>
            <person name="Hirai T."/>
            <person name="Hiwatashi Y."/>
            <person name="Ishikawa M."/>
            <person name="Iwata M."/>
            <person name="Karol K.G."/>
            <person name="Koehler B."/>
            <person name="Kolukisaoglu U."/>
            <person name="Kubo M."/>
            <person name="Kurata T."/>
            <person name="Lalonde S."/>
            <person name="Li K."/>
            <person name="Li Y."/>
            <person name="Litt A."/>
            <person name="Lyons E."/>
            <person name="Manning G."/>
            <person name="Maruyama T."/>
            <person name="Michael T.P."/>
            <person name="Mikami K."/>
            <person name="Miyazaki S."/>
            <person name="Morinaga S."/>
            <person name="Murata T."/>
            <person name="Mueller-Roeber B."/>
            <person name="Nelson D.R."/>
            <person name="Obara M."/>
            <person name="Oguri Y."/>
            <person name="Olmstead R.G."/>
            <person name="Onodera N."/>
            <person name="Petersen B.L."/>
            <person name="Pils B."/>
            <person name="Prigge M."/>
            <person name="Rensing S.A."/>
            <person name="Riano-Pachon D.M."/>
            <person name="Roberts A.W."/>
            <person name="Sato Y."/>
            <person name="Scheller H.V."/>
            <person name="Schulz B."/>
            <person name="Schulz C."/>
            <person name="Shakirov E.V."/>
            <person name="Shibagaki N."/>
            <person name="Shinohara N."/>
            <person name="Shippen D.E."/>
            <person name="Soerensen I."/>
            <person name="Sotooka R."/>
            <person name="Sugimoto N."/>
            <person name="Sugita M."/>
            <person name="Sumikawa N."/>
            <person name="Tanurdzic M."/>
            <person name="Theissen G."/>
            <person name="Ulvskov P."/>
            <person name="Wakazuki S."/>
            <person name="Weng J.K."/>
            <person name="Willats W.W."/>
            <person name="Wipf D."/>
            <person name="Wolf P.G."/>
            <person name="Yang L."/>
            <person name="Zimmer A.D."/>
            <person name="Zhu Q."/>
            <person name="Mitros T."/>
            <person name="Hellsten U."/>
            <person name="Loque D."/>
            <person name="Otillar R."/>
            <person name="Salamov A."/>
            <person name="Schmutz J."/>
            <person name="Shapiro H."/>
            <person name="Lindquist E."/>
            <person name="Lucas S."/>
            <person name="Rokhsar D."/>
            <person name="Grigoriev I.V."/>
        </authorList>
    </citation>
    <scope>NUCLEOTIDE SEQUENCE [LARGE SCALE GENOMIC DNA]</scope>
</reference>
<dbReference type="PROSITE" id="PS51375">
    <property type="entry name" value="PPR"/>
    <property type="match status" value="3"/>
</dbReference>
<feature type="repeat" description="PPR" evidence="2">
    <location>
        <begin position="84"/>
        <end position="118"/>
    </location>
</feature>
<dbReference type="AlphaFoldDB" id="D8TEJ0"/>
<dbReference type="Gene3D" id="1.25.40.10">
    <property type="entry name" value="Tetratricopeptide repeat domain"/>
    <property type="match status" value="2"/>
</dbReference>
<name>D8TEJ0_SELML</name>
<dbReference type="GO" id="GO:0003723">
    <property type="term" value="F:RNA binding"/>
    <property type="evidence" value="ECO:0007669"/>
    <property type="project" value="InterPro"/>
</dbReference>
<protein>
    <recommendedName>
        <fullName evidence="5">Pentacotripeptide-repeat region of PRORP domain-containing protein</fullName>
    </recommendedName>
</protein>
<evidence type="ECO:0000256" key="1">
    <source>
        <dbReference type="ARBA" id="ARBA00022737"/>
    </source>
</evidence>
<dbReference type="GO" id="GO:0048731">
    <property type="term" value="P:system development"/>
    <property type="evidence" value="ECO:0007669"/>
    <property type="project" value="UniProtKB-ARBA"/>
</dbReference>